<name>A0A815ZK08_9BILA</name>
<dbReference type="EMBL" id="CAJNOM010001009">
    <property type="protein sequence ID" value="CAF1585688.1"/>
    <property type="molecule type" value="Genomic_DNA"/>
</dbReference>
<comment type="caution">
    <text evidence="2">The sequence shown here is derived from an EMBL/GenBank/DDBJ whole genome shotgun (WGS) entry which is preliminary data.</text>
</comment>
<keyword evidence="3" id="KW-1185">Reference proteome</keyword>
<dbReference type="AlphaFoldDB" id="A0A815ZK08"/>
<evidence type="ECO:0000313" key="3">
    <source>
        <dbReference type="Proteomes" id="UP000663832"/>
    </source>
</evidence>
<sequence length="56" mass="6723">MNPKRLILQLFEQLYSYNIFVGDEAEDDNNDDQVTDQAKVIRHQRYATRLYLSLFI</sequence>
<dbReference type="Proteomes" id="UP000663832">
    <property type="component" value="Unassembled WGS sequence"/>
</dbReference>
<evidence type="ECO:0000313" key="1">
    <source>
        <dbReference type="EMBL" id="CAF1253422.1"/>
    </source>
</evidence>
<gene>
    <name evidence="1" type="ORF">BJG266_LOCUS29716</name>
    <name evidence="2" type="ORF">QVE165_LOCUS50597</name>
</gene>
<reference evidence="2" key="1">
    <citation type="submission" date="2021-02" db="EMBL/GenBank/DDBJ databases">
        <authorList>
            <person name="Nowell W R."/>
        </authorList>
    </citation>
    <scope>NUCLEOTIDE SEQUENCE</scope>
</reference>
<protein>
    <submittedName>
        <fullName evidence="2">Uncharacterized protein</fullName>
    </submittedName>
</protein>
<dbReference type="EMBL" id="CAJNOI010000352">
    <property type="protein sequence ID" value="CAF1253422.1"/>
    <property type="molecule type" value="Genomic_DNA"/>
</dbReference>
<feature type="non-terminal residue" evidence="2">
    <location>
        <position position="56"/>
    </location>
</feature>
<accession>A0A815ZK08</accession>
<dbReference type="Proteomes" id="UP000663877">
    <property type="component" value="Unassembled WGS sequence"/>
</dbReference>
<organism evidence="2 3">
    <name type="scientific">Adineta steineri</name>
    <dbReference type="NCBI Taxonomy" id="433720"/>
    <lineage>
        <taxon>Eukaryota</taxon>
        <taxon>Metazoa</taxon>
        <taxon>Spiralia</taxon>
        <taxon>Gnathifera</taxon>
        <taxon>Rotifera</taxon>
        <taxon>Eurotatoria</taxon>
        <taxon>Bdelloidea</taxon>
        <taxon>Adinetida</taxon>
        <taxon>Adinetidae</taxon>
        <taxon>Adineta</taxon>
    </lineage>
</organism>
<evidence type="ECO:0000313" key="2">
    <source>
        <dbReference type="EMBL" id="CAF1585688.1"/>
    </source>
</evidence>
<proteinExistence type="predicted"/>